<reference evidence="2" key="1">
    <citation type="journal article" date="2021" name="Genome Biol. Evol.">
        <title>A High-Quality Reference Genome for a Parasitic Bivalve with Doubly Uniparental Inheritance (Bivalvia: Unionida).</title>
        <authorList>
            <person name="Smith C.H."/>
        </authorList>
    </citation>
    <scope>NUCLEOTIDE SEQUENCE</scope>
    <source>
        <strain evidence="2">CHS0354</strain>
    </source>
</reference>
<accession>A0AAE0TCA5</accession>
<keyword evidence="3" id="KW-1185">Reference proteome</keyword>
<reference evidence="2" key="3">
    <citation type="submission" date="2023-05" db="EMBL/GenBank/DDBJ databases">
        <authorList>
            <person name="Smith C.H."/>
        </authorList>
    </citation>
    <scope>NUCLEOTIDE SEQUENCE</scope>
    <source>
        <strain evidence="2">CHS0354</strain>
        <tissue evidence="2">Mantle</tissue>
    </source>
</reference>
<evidence type="ECO:0000313" key="2">
    <source>
        <dbReference type="EMBL" id="KAK3607734.1"/>
    </source>
</evidence>
<organism evidence="2 3">
    <name type="scientific">Potamilus streckersoni</name>
    <dbReference type="NCBI Taxonomy" id="2493646"/>
    <lineage>
        <taxon>Eukaryota</taxon>
        <taxon>Metazoa</taxon>
        <taxon>Spiralia</taxon>
        <taxon>Lophotrochozoa</taxon>
        <taxon>Mollusca</taxon>
        <taxon>Bivalvia</taxon>
        <taxon>Autobranchia</taxon>
        <taxon>Heteroconchia</taxon>
        <taxon>Palaeoheterodonta</taxon>
        <taxon>Unionida</taxon>
        <taxon>Unionoidea</taxon>
        <taxon>Unionidae</taxon>
        <taxon>Ambleminae</taxon>
        <taxon>Lampsilini</taxon>
        <taxon>Potamilus</taxon>
    </lineage>
</organism>
<name>A0AAE0TCA5_9BIVA</name>
<feature type="region of interest" description="Disordered" evidence="1">
    <location>
        <begin position="98"/>
        <end position="145"/>
    </location>
</feature>
<comment type="caution">
    <text evidence="2">The sequence shown here is derived from an EMBL/GenBank/DDBJ whole genome shotgun (WGS) entry which is preliminary data.</text>
</comment>
<feature type="region of interest" description="Disordered" evidence="1">
    <location>
        <begin position="1"/>
        <end position="64"/>
    </location>
</feature>
<sequence>MGQRAVPQFRRGENTVTKKSVSAPPAPHGGWGEAQSRGAMQGKKVARDDARRARMGRVTGSGRSVGRMWKANHTKEVSAGASAKGGKGRRLAVWYRRGGHTIPRSEDGATRDARGDTVTRDVNRPPGNTRGWIGKCPGRSRWPPH</sequence>
<gene>
    <name evidence="2" type="ORF">CHS0354_040644</name>
</gene>
<dbReference type="Proteomes" id="UP001195483">
    <property type="component" value="Unassembled WGS sequence"/>
</dbReference>
<reference evidence="2" key="2">
    <citation type="journal article" date="2021" name="Genome Biol. Evol.">
        <title>Developing a high-quality reference genome for a parasitic bivalve with doubly uniparental inheritance (Bivalvia: Unionida).</title>
        <authorList>
            <person name="Smith C.H."/>
        </authorList>
    </citation>
    <scope>NUCLEOTIDE SEQUENCE</scope>
    <source>
        <strain evidence="2">CHS0354</strain>
        <tissue evidence="2">Mantle</tissue>
    </source>
</reference>
<dbReference type="AlphaFoldDB" id="A0AAE0TCA5"/>
<evidence type="ECO:0000313" key="3">
    <source>
        <dbReference type="Proteomes" id="UP001195483"/>
    </source>
</evidence>
<proteinExistence type="predicted"/>
<evidence type="ECO:0000256" key="1">
    <source>
        <dbReference type="SAM" id="MobiDB-lite"/>
    </source>
</evidence>
<dbReference type="EMBL" id="JAEAOA010002341">
    <property type="protein sequence ID" value="KAK3607734.1"/>
    <property type="molecule type" value="Genomic_DNA"/>
</dbReference>
<feature type="compositionally biased region" description="Basic and acidic residues" evidence="1">
    <location>
        <begin position="103"/>
        <end position="123"/>
    </location>
</feature>
<protein>
    <submittedName>
        <fullName evidence="2">Uncharacterized protein</fullName>
    </submittedName>
</protein>